<evidence type="ECO:0000313" key="11">
    <source>
        <dbReference type="Proteomes" id="UP000236752"/>
    </source>
</evidence>
<dbReference type="Proteomes" id="UP000236752">
    <property type="component" value="Unassembled WGS sequence"/>
</dbReference>
<evidence type="ECO:0000256" key="4">
    <source>
        <dbReference type="ARBA" id="ARBA00023239"/>
    </source>
</evidence>
<protein>
    <recommendedName>
        <fullName evidence="6">ornithine decarboxylase</fullName>
        <ecNumber evidence="6">4.1.1.17</ecNumber>
    </recommendedName>
</protein>
<evidence type="ECO:0000256" key="6">
    <source>
        <dbReference type="ARBA" id="ARBA00034138"/>
    </source>
</evidence>
<dbReference type="SUPFAM" id="SSF50621">
    <property type="entry name" value="Alanine racemase C-terminal domain-like"/>
    <property type="match status" value="1"/>
</dbReference>
<feature type="active site" description="Proton donor" evidence="8">
    <location>
        <position position="323"/>
    </location>
</feature>
<dbReference type="EC" id="4.1.1.17" evidence="6"/>
<comment type="pathway">
    <text evidence="5">Amine and polyamine biosynthesis; putrescine biosynthesis via L-ornithine pathway; putrescine from L-ornithine: step 1/1.</text>
</comment>
<dbReference type="GO" id="GO:0005737">
    <property type="term" value="C:cytoplasm"/>
    <property type="evidence" value="ECO:0007669"/>
    <property type="project" value="TreeGrafter"/>
</dbReference>
<name>A0A1H5ZQP3_9RHOB</name>
<evidence type="ECO:0000256" key="7">
    <source>
        <dbReference type="ARBA" id="ARBA00049127"/>
    </source>
</evidence>
<dbReference type="GO" id="GO:0033387">
    <property type="term" value="P:putrescine biosynthetic process from arginine, via ornithine"/>
    <property type="evidence" value="ECO:0007669"/>
    <property type="project" value="TreeGrafter"/>
</dbReference>
<dbReference type="AlphaFoldDB" id="A0A1H5ZQP3"/>
<feature type="domain" description="Orn/DAP/Arg decarboxylase 2 N-terminal" evidence="9">
    <location>
        <begin position="34"/>
        <end position="259"/>
    </location>
</feature>
<dbReference type="CDD" id="cd00622">
    <property type="entry name" value="PLPDE_III_ODC"/>
    <property type="match status" value="1"/>
</dbReference>
<dbReference type="OrthoDB" id="9802147at2"/>
<proteinExistence type="inferred from homology"/>
<dbReference type="InterPro" id="IPR009006">
    <property type="entry name" value="Ala_racemase/Decarboxylase_C"/>
</dbReference>
<keyword evidence="3 8" id="KW-0663">Pyridoxal phosphate</keyword>
<dbReference type="SUPFAM" id="SSF51419">
    <property type="entry name" value="PLP-binding barrel"/>
    <property type="match status" value="1"/>
</dbReference>
<dbReference type="InterPro" id="IPR022644">
    <property type="entry name" value="De-COase2_N"/>
</dbReference>
<accession>A0A1H5ZQP3</accession>
<dbReference type="Pfam" id="PF02784">
    <property type="entry name" value="Orn_Arg_deC_N"/>
    <property type="match status" value="1"/>
</dbReference>
<dbReference type="PRINTS" id="PR01179">
    <property type="entry name" value="ODADCRBXLASE"/>
</dbReference>
<dbReference type="PANTHER" id="PTHR11482">
    <property type="entry name" value="ARGININE/DIAMINOPIMELATE/ORNITHINE DECARBOXYLASE"/>
    <property type="match status" value="1"/>
</dbReference>
<dbReference type="Gene3D" id="2.40.37.10">
    <property type="entry name" value="Lyase, Ornithine Decarboxylase, Chain A, domain 1"/>
    <property type="match status" value="1"/>
</dbReference>
<reference evidence="10 11" key="1">
    <citation type="submission" date="2016-10" db="EMBL/GenBank/DDBJ databases">
        <authorList>
            <person name="de Groot N.N."/>
        </authorList>
    </citation>
    <scope>NUCLEOTIDE SEQUENCE [LARGE SCALE GENOMIC DNA]</scope>
    <source>
        <strain evidence="10 11">DSM 26915</strain>
    </source>
</reference>
<dbReference type="PRINTS" id="PR01182">
    <property type="entry name" value="ORNDCRBXLASE"/>
</dbReference>
<evidence type="ECO:0000256" key="3">
    <source>
        <dbReference type="ARBA" id="ARBA00022898"/>
    </source>
</evidence>
<evidence type="ECO:0000313" key="10">
    <source>
        <dbReference type="EMBL" id="SEG38522.1"/>
    </source>
</evidence>
<comment type="similarity">
    <text evidence="2">Belongs to the Orn/Lys/Arg decarboxylase class-II family.</text>
</comment>
<comment type="catalytic activity">
    <reaction evidence="7">
        <text>L-ornithine + H(+) = putrescine + CO2</text>
        <dbReference type="Rhea" id="RHEA:22964"/>
        <dbReference type="ChEBI" id="CHEBI:15378"/>
        <dbReference type="ChEBI" id="CHEBI:16526"/>
        <dbReference type="ChEBI" id="CHEBI:46911"/>
        <dbReference type="ChEBI" id="CHEBI:326268"/>
        <dbReference type="EC" id="4.1.1.17"/>
    </reaction>
</comment>
<gene>
    <name evidence="10" type="ORF">SAMN04488045_2578</name>
</gene>
<dbReference type="PANTHER" id="PTHR11482:SF6">
    <property type="entry name" value="ORNITHINE DECARBOXYLASE 1-RELATED"/>
    <property type="match status" value="1"/>
</dbReference>
<dbReference type="EMBL" id="FNUZ01000004">
    <property type="protein sequence ID" value="SEG38522.1"/>
    <property type="molecule type" value="Genomic_DNA"/>
</dbReference>
<comment type="cofactor">
    <cofactor evidence="1 8">
        <name>pyridoxal 5'-phosphate</name>
        <dbReference type="ChEBI" id="CHEBI:597326"/>
    </cofactor>
</comment>
<dbReference type="GO" id="GO:0004586">
    <property type="term" value="F:ornithine decarboxylase activity"/>
    <property type="evidence" value="ECO:0007669"/>
    <property type="project" value="UniProtKB-EC"/>
</dbReference>
<dbReference type="Gene3D" id="3.20.20.10">
    <property type="entry name" value="Alanine racemase"/>
    <property type="match status" value="1"/>
</dbReference>
<evidence type="ECO:0000256" key="1">
    <source>
        <dbReference type="ARBA" id="ARBA00001933"/>
    </source>
</evidence>
<evidence type="ECO:0000256" key="8">
    <source>
        <dbReference type="PIRSR" id="PIRSR600183-50"/>
    </source>
</evidence>
<evidence type="ECO:0000259" key="9">
    <source>
        <dbReference type="Pfam" id="PF02784"/>
    </source>
</evidence>
<keyword evidence="4" id="KW-0456">Lyase</keyword>
<sequence length="389" mass="42381">MSMQDNDFSRIIAYVKSEKPDDPVHFFHPRHLDHAVKTFQTGFGGMLTYAVKANPDPLVIARMVELGMQGFDVASPAEMALVRSVSDTVALHYNNPVRSLSEIVAAERHGVRSWSVDREDELAKLAHLPKGHEIAVRLRLPVKGAAYDFGAKYGADPETAVLLLQKVRDLGLIPSMTFHPGTQCDASGVWAQYIRACADIAARAGVTLRRLNVGGGFAANRLGISPDLYRIFREIDQAVDQGFGANRPELICEPGRALATEAFSLLVRVKAMDERCMTLNDGIYGGLAEWRDLSVGNRITCFAPDGTLRRADGMERIVFGPTCDSLDCLPTPLVVPCDLSPEDYILISGMGAYSQATATGFNGYGHSHVVCLQDHDTFDRGAGHRHAAA</sequence>
<dbReference type="InterPro" id="IPR029066">
    <property type="entry name" value="PLP-binding_barrel"/>
</dbReference>
<evidence type="ECO:0000256" key="2">
    <source>
        <dbReference type="ARBA" id="ARBA00008872"/>
    </source>
</evidence>
<evidence type="ECO:0000256" key="5">
    <source>
        <dbReference type="ARBA" id="ARBA00034115"/>
    </source>
</evidence>
<dbReference type="PROSITE" id="PS00878">
    <property type="entry name" value="ODR_DC_2_1"/>
    <property type="match status" value="1"/>
</dbReference>
<feature type="modified residue" description="N6-(pyridoxal phosphate)lysine" evidence="8">
    <location>
        <position position="52"/>
    </location>
</feature>
<dbReference type="InterPro" id="IPR022653">
    <property type="entry name" value="De-COase2_pyr-phos_BS"/>
</dbReference>
<keyword evidence="11" id="KW-1185">Reference proteome</keyword>
<dbReference type="InterPro" id="IPR002433">
    <property type="entry name" value="Orn_de-COase"/>
</dbReference>
<organism evidence="10 11">
    <name type="scientific">Thalassococcus halodurans</name>
    <dbReference type="NCBI Taxonomy" id="373675"/>
    <lineage>
        <taxon>Bacteria</taxon>
        <taxon>Pseudomonadati</taxon>
        <taxon>Pseudomonadota</taxon>
        <taxon>Alphaproteobacteria</taxon>
        <taxon>Rhodobacterales</taxon>
        <taxon>Roseobacteraceae</taxon>
        <taxon>Thalassococcus</taxon>
    </lineage>
</organism>
<dbReference type="InterPro" id="IPR000183">
    <property type="entry name" value="Orn/DAP/Arg_de-COase"/>
</dbReference>